<dbReference type="SUPFAM" id="SSF69318">
    <property type="entry name" value="Integrin alpha N-terminal domain"/>
    <property type="match status" value="1"/>
</dbReference>
<feature type="domain" description="Endonuclease/exonuclease/phosphatase" evidence="2">
    <location>
        <begin position="45"/>
        <end position="332"/>
    </location>
</feature>
<evidence type="ECO:0000256" key="1">
    <source>
        <dbReference type="SAM" id="SignalP"/>
    </source>
</evidence>
<dbReference type="InterPro" id="IPR028994">
    <property type="entry name" value="Integrin_alpha_N"/>
</dbReference>
<dbReference type="KEGG" id="svu:B1H20_28380"/>
<dbReference type="Pfam" id="PF03372">
    <property type="entry name" value="Exo_endo_phos"/>
    <property type="match status" value="1"/>
</dbReference>
<dbReference type="InterPro" id="IPR005135">
    <property type="entry name" value="Endo/exonuclease/phosphatase"/>
</dbReference>
<protein>
    <recommendedName>
        <fullName evidence="2">Endonuclease/exonuclease/phosphatase domain-containing protein</fullName>
    </recommendedName>
</protein>
<dbReference type="Gene3D" id="3.60.10.10">
    <property type="entry name" value="Endonuclease/exonuclease/phosphatase"/>
    <property type="match status" value="1"/>
</dbReference>
<dbReference type="InterPro" id="IPR036691">
    <property type="entry name" value="Endo/exonu/phosph_ase_sf"/>
</dbReference>
<keyword evidence="1" id="KW-0732">Signal</keyword>
<sequence>MRTLRSGLAVLGSLVFLLAAGVTGAPTVRAADVVETSTAPPLRFATYNACGNECVKSDDRGLRVNEVIEETDSTAAGWKADVVFVQEICEYQYNGILNVLNARGYIGNYAQTIPSGGKAGLCLNKSGYGMAVFVKGVLAPDEDGYDSDNTDLDLNTYQDPARKVGRLETEDIKSPCIKAYVQYRPLWACSVHLYWGAENEVGATYRNAEAKLLGAKVREWNSGGTPTVLGGDFNTQPWNPGTDAFYEPFPDFDQGSDGIMREVDEADPEFFQRDATGKSKKCVELSLDRCRSGEPTHYGATARKIDYIFMTSRFFTDVKGDALPRDAAVSDHAKLRGAAGWADCAPSAPAELAKGAVFRVDASGALFRYAGRAGGGMAGPCKVGFGWRDMLHVSRQGSTLVAVDEAGDLWSYPADPTTGWYSGSTRVKSGSGFQGADVVLTPGDTDGDGNPDLLVRQGGNLWRYPGTATGGYSSTGVQIDPPAGESWGSYNKLIAAGDFARDGENGPARTDLIGRDAAGDLWLHKGNATGGYAPQVKIGNGWQTYTALVAPGDLDGDSRPDLIGRDRVAGKDYGYLWFYKGDGTGGYAPRQVIGNGYPTADKHLF</sequence>
<dbReference type="GO" id="GO:0003824">
    <property type="term" value="F:catalytic activity"/>
    <property type="evidence" value="ECO:0007669"/>
    <property type="project" value="InterPro"/>
</dbReference>
<dbReference type="Proteomes" id="UP000192445">
    <property type="component" value="Chromosome"/>
</dbReference>
<evidence type="ECO:0000313" key="4">
    <source>
        <dbReference type="Proteomes" id="UP000192445"/>
    </source>
</evidence>
<gene>
    <name evidence="3" type="ORF">B1H20_28380</name>
</gene>
<dbReference type="AlphaFoldDB" id="A0A1V0UIU6"/>
<dbReference type="EMBL" id="CP020570">
    <property type="protein sequence ID" value="ARF64882.1"/>
    <property type="molecule type" value="Genomic_DNA"/>
</dbReference>
<name>A0A1V0UIU6_STRVN</name>
<feature type="signal peptide" evidence="1">
    <location>
        <begin position="1"/>
        <end position="30"/>
    </location>
</feature>
<feature type="chain" id="PRO_5013364572" description="Endonuclease/exonuclease/phosphatase domain-containing protein" evidence="1">
    <location>
        <begin position="31"/>
        <end position="605"/>
    </location>
</feature>
<accession>A0A1V0UIU6</accession>
<dbReference type="SUPFAM" id="SSF56219">
    <property type="entry name" value="DNase I-like"/>
    <property type="match status" value="1"/>
</dbReference>
<organism evidence="3 4">
    <name type="scientific">Streptomyces violaceoruber</name>
    <dbReference type="NCBI Taxonomy" id="1935"/>
    <lineage>
        <taxon>Bacteria</taxon>
        <taxon>Bacillati</taxon>
        <taxon>Actinomycetota</taxon>
        <taxon>Actinomycetes</taxon>
        <taxon>Kitasatosporales</taxon>
        <taxon>Streptomycetaceae</taxon>
        <taxon>Streptomyces</taxon>
        <taxon>Streptomyces violaceoruber group</taxon>
    </lineage>
</organism>
<proteinExistence type="predicted"/>
<evidence type="ECO:0000259" key="2">
    <source>
        <dbReference type="Pfam" id="PF03372"/>
    </source>
</evidence>
<evidence type="ECO:0000313" key="3">
    <source>
        <dbReference type="EMBL" id="ARF64882.1"/>
    </source>
</evidence>
<dbReference type="STRING" id="1935.B1H20_28380"/>
<reference evidence="3 4" key="1">
    <citation type="submission" date="2017-03" db="EMBL/GenBank/DDBJ databases">
        <title>Complete Genome Sequence of a natural compounds producer, Streptomyces violaceus S21.</title>
        <authorList>
            <person name="Zhong C."/>
            <person name="Zhao Z."/>
            <person name="Fu J."/>
            <person name="Zong G."/>
            <person name="Qin R."/>
            <person name="Cao G."/>
        </authorList>
    </citation>
    <scope>NUCLEOTIDE SEQUENCE [LARGE SCALE GENOMIC DNA]</scope>
    <source>
        <strain evidence="3 4">S21</strain>
    </source>
</reference>